<evidence type="ECO:0000256" key="1">
    <source>
        <dbReference type="ARBA" id="ARBA00006739"/>
    </source>
</evidence>
<name>A0A0L8BI80_ENSAD</name>
<dbReference type="SUPFAM" id="SSF53448">
    <property type="entry name" value="Nucleotide-diphospho-sugar transferases"/>
    <property type="match status" value="1"/>
</dbReference>
<dbReference type="EMBL" id="LGAP01000028">
    <property type="protein sequence ID" value="KOF14260.1"/>
    <property type="molecule type" value="Genomic_DNA"/>
</dbReference>
<dbReference type="Proteomes" id="UP000037425">
    <property type="component" value="Unassembled WGS sequence"/>
</dbReference>
<dbReference type="PANTHER" id="PTHR43179">
    <property type="entry name" value="RHAMNOSYLTRANSFERASE WBBL"/>
    <property type="match status" value="1"/>
</dbReference>
<comment type="similarity">
    <text evidence="1">Belongs to the glycosyltransferase 2 family.</text>
</comment>
<accession>A0A0L8BI80</accession>
<dbReference type="PATRIC" id="fig|106592.7.peg.4344"/>
<dbReference type="PANTHER" id="PTHR43179:SF12">
    <property type="entry name" value="GALACTOFURANOSYLTRANSFERASE GLFT2"/>
    <property type="match status" value="1"/>
</dbReference>
<evidence type="ECO:0000313" key="5">
    <source>
        <dbReference type="EMBL" id="KOF14260.1"/>
    </source>
</evidence>
<dbReference type="AlphaFoldDB" id="A0A0L8BI80"/>
<reference evidence="5" key="2">
    <citation type="journal article" date="2017" name="J Genomics">
        <title>Genomic characterization of eight Ensifer strains isolated from pristine caves and a whole genome phylogeny of Ensifer (Sinorhizobium).</title>
        <authorList>
            <person name="Kumar H."/>
            <person name="Gan H."/>
            <person name="Tan M."/>
            <person name="Eng W."/>
            <person name="Barton H."/>
            <person name="Hudson A."/>
            <person name="Savka M."/>
        </authorList>
    </citation>
    <scope>NUCLEOTIDE SEQUENCE</scope>
    <source>
        <strain evidence="5">SD006</strain>
    </source>
</reference>
<keyword evidence="3 5" id="KW-0808">Transferase</keyword>
<dbReference type="CDD" id="cd00761">
    <property type="entry name" value="Glyco_tranf_GTA_type"/>
    <property type="match status" value="1"/>
</dbReference>
<dbReference type="RefSeq" id="WP_053252027.1">
    <property type="nucleotide sequence ID" value="NZ_LGAP01000028.1"/>
</dbReference>
<sequence length="315" mass="33942">MTKPTTEMTRDVRVDIAVCTFRRAELAETLRSLAAIAVPDGTAIRIIVADNDVQPSAAPLVDALRPGVPFEIDYVHCPAGNISIARNACLDNATGHYLAFVDDDETVSRDWLLRLLETAVATGAEAVLGPVRAGYDLSAPSWMRRGDFHSTRPVWVGGEIVTGYTCNVLLDRNHPALVGRRFNLALGRTGGEDTEFFTHMHKAGGRLAYASDALVYEIVPENRASFQWLAKRRFRSGQTHGRLLAQAAAGGGRAVGIVRAAAKSGYCAIASLLFVVSPVVRSRYALRAIMHAGVVSGLLGVRELEQYGASEVAAR</sequence>
<proteinExistence type="inferred from homology"/>
<evidence type="ECO:0000256" key="2">
    <source>
        <dbReference type="ARBA" id="ARBA00022676"/>
    </source>
</evidence>
<dbReference type="InterPro" id="IPR001173">
    <property type="entry name" value="Glyco_trans_2-like"/>
</dbReference>
<dbReference type="InterPro" id="IPR029044">
    <property type="entry name" value="Nucleotide-diphossugar_trans"/>
</dbReference>
<keyword evidence="2" id="KW-0328">Glycosyltransferase</keyword>
<organism evidence="5">
    <name type="scientific">Ensifer adhaerens</name>
    <name type="common">Sinorhizobium morelense</name>
    <dbReference type="NCBI Taxonomy" id="106592"/>
    <lineage>
        <taxon>Bacteria</taxon>
        <taxon>Pseudomonadati</taxon>
        <taxon>Pseudomonadota</taxon>
        <taxon>Alphaproteobacteria</taxon>
        <taxon>Hyphomicrobiales</taxon>
        <taxon>Rhizobiaceae</taxon>
        <taxon>Sinorhizobium/Ensifer group</taxon>
        <taxon>Ensifer</taxon>
    </lineage>
</organism>
<dbReference type="Pfam" id="PF00535">
    <property type="entry name" value="Glycos_transf_2"/>
    <property type="match status" value="1"/>
</dbReference>
<evidence type="ECO:0000256" key="3">
    <source>
        <dbReference type="ARBA" id="ARBA00022679"/>
    </source>
</evidence>
<evidence type="ECO:0000259" key="4">
    <source>
        <dbReference type="Pfam" id="PF00535"/>
    </source>
</evidence>
<reference evidence="5" key="1">
    <citation type="submission" date="2015-07" db="EMBL/GenBank/DDBJ databases">
        <authorList>
            <person name="Eng W.W.H."/>
            <person name="Gan H.M."/>
            <person name="Barton H.A."/>
            <person name="Savka M.A."/>
        </authorList>
    </citation>
    <scope>NUCLEOTIDE SEQUENCE</scope>
    <source>
        <strain evidence="5">SD006</strain>
    </source>
</reference>
<gene>
    <name evidence="5" type="ORF">AC244_27720</name>
</gene>
<protein>
    <submittedName>
        <fullName evidence="5">Glycosyl transferase family A</fullName>
    </submittedName>
</protein>
<dbReference type="Gene3D" id="3.90.550.10">
    <property type="entry name" value="Spore Coat Polysaccharide Biosynthesis Protein SpsA, Chain A"/>
    <property type="match status" value="1"/>
</dbReference>
<comment type="caution">
    <text evidence="5">The sequence shown here is derived from an EMBL/GenBank/DDBJ whole genome shotgun (WGS) entry which is preliminary data.</text>
</comment>
<dbReference type="OrthoDB" id="6116224at2"/>
<dbReference type="GO" id="GO:0016757">
    <property type="term" value="F:glycosyltransferase activity"/>
    <property type="evidence" value="ECO:0007669"/>
    <property type="project" value="UniProtKB-KW"/>
</dbReference>
<feature type="domain" description="Glycosyltransferase 2-like" evidence="4">
    <location>
        <begin position="16"/>
        <end position="172"/>
    </location>
</feature>